<comment type="caution">
    <text evidence="2">The sequence shown here is derived from an EMBL/GenBank/DDBJ whole genome shotgun (WGS) entry which is preliminary data.</text>
</comment>
<dbReference type="GO" id="GO:0032259">
    <property type="term" value="P:methylation"/>
    <property type="evidence" value="ECO:0007669"/>
    <property type="project" value="UniProtKB-KW"/>
</dbReference>
<gene>
    <name evidence="2" type="ORF">Q4T40_08430</name>
</gene>
<proteinExistence type="predicted"/>
<dbReference type="CDD" id="cd18085">
    <property type="entry name" value="TM1570-like"/>
    <property type="match status" value="1"/>
</dbReference>
<keyword evidence="3" id="KW-1185">Reference proteome</keyword>
<name>A0ABU3NWR1_9FIRM</name>
<keyword evidence="2" id="KW-0808">Transferase</keyword>
<dbReference type="Gene3D" id="3.40.1280.10">
    <property type="match status" value="1"/>
</dbReference>
<evidence type="ECO:0000259" key="1">
    <source>
        <dbReference type="Pfam" id="PF09936"/>
    </source>
</evidence>
<sequence length="196" mass="21861">MAAPVYIGLVHYPIYNKNGETIATAITNFDIHDIARTARTYDLARYFVIHPHDSQAELARDILAYWREGYGGEYNPDRREALSVLAIVPDIPAAVATIAAETGQTPVVVTTDARRYANTVGYAELRSRLEESDRPCLLLFGTGWGIDKEVMAGFDHILEPIWGRGEYNHLPVRAAVAIILDRLLGAAWWDKGGHRE</sequence>
<dbReference type="Pfam" id="PF09936">
    <property type="entry name" value="Methyltrn_RNA_4"/>
    <property type="match status" value="1"/>
</dbReference>
<protein>
    <submittedName>
        <fullName evidence="2">RNA methyltransferase</fullName>
    </submittedName>
</protein>
<organism evidence="2 3">
    <name type="scientific">Anaeroselena agilis</name>
    <dbReference type="NCBI Taxonomy" id="3063788"/>
    <lineage>
        <taxon>Bacteria</taxon>
        <taxon>Bacillati</taxon>
        <taxon>Bacillota</taxon>
        <taxon>Negativicutes</taxon>
        <taxon>Acetonemataceae</taxon>
        <taxon>Anaeroselena</taxon>
    </lineage>
</organism>
<dbReference type="Proteomes" id="UP001254848">
    <property type="component" value="Unassembled WGS sequence"/>
</dbReference>
<reference evidence="2 3" key="1">
    <citation type="submission" date="2023-07" db="EMBL/GenBank/DDBJ databases">
        <title>The novel representative of Negativicutes class, Anaeroselena agilis gen. nov. sp. nov.</title>
        <authorList>
            <person name="Prokofeva M.I."/>
            <person name="Elcheninov A.G."/>
            <person name="Klyukina A."/>
            <person name="Kublanov I.V."/>
            <person name="Frolov E.N."/>
            <person name="Podosokorskaya O.A."/>
        </authorList>
    </citation>
    <scope>NUCLEOTIDE SEQUENCE [LARGE SCALE GENOMIC DNA]</scope>
    <source>
        <strain evidence="2 3">4137-cl</strain>
    </source>
</reference>
<accession>A0ABU3NWR1</accession>
<dbReference type="InterPro" id="IPR029026">
    <property type="entry name" value="tRNA_m1G_MTases_N"/>
</dbReference>
<feature type="domain" description="tRNA (guanine-N(1)-)-methyltransferase C-terminal" evidence="1">
    <location>
        <begin position="5"/>
        <end position="185"/>
    </location>
</feature>
<evidence type="ECO:0000313" key="2">
    <source>
        <dbReference type="EMBL" id="MDT8901260.1"/>
    </source>
</evidence>
<keyword evidence="2" id="KW-0489">Methyltransferase</keyword>
<dbReference type="InterPro" id="IPR019230">
    <property type="entry name" value="RNA_MeTrfase_C_dom"/>
</dbReference>
<dbReference type="EMBL" id="JAUOZS010000001">
    <property type="protein sequence ID" value="MDT8901260.1"/>
    <property type="molecule type" value="Genomic_DNA"/>
</dbReference>
<dbReference type="RefSeq" id="WP_413779778.1">
    <property type="nucleotide sequence ID" value="NZ_JAUOZS010000001.1"/>
</dbReference>
<dbReference type="GO" id="GO:0008168">
    <property type="term" value="F:methyltransferase activity"/>
    <property type="evidence" value="ECO:0007669"/>
    <property type="project" value="UniProtKB-KW"/>
</dbReference>
<evidence type="ECO:0000313" key="3">
    <source>
        <dbReference type="Proteomes" id="UP001254848"/>
    </source>
</evidence>